<dbReference type="Proteomes" id="UP001319200">
    <property type="component" value="Unassembled WGS sequence"/>
</dbReference>
<evidence type="ECO:0000313" key="1">
    <source>
        <dbReference type="EMBL" id="MBT1700860.1"/>
    </source>
</evidence>
<feature type="non-terminal residue" evidence="1">
    <location>
        <position position="1"/>
    </location>
</feature>
<dbReference type="EMBL" id="JAHESF010000049">
    <property type="protein sequence ID" value="MBT1700860.1"/>
    <property type="molecule type" value="Genomic_DNA"/>
</dbReference>
<gene>
    <name evidence="1" type="ORF">KK083_28470</name>
</gene>
<protein>
    <submittedName>
        <fullName evidence="1">DUF4175 family protein</fullName>
    </submittedName>
</protein>
<organism evidence="1 2">
    <name type="scientific">Chryseosolibacter histidini</name>
    <dbReference type="NCBI Taxonomy" id="2782349"/>
    <lineage>
        <taxon>Bacteria</taxon>
        <taxon>Pseudomonadati</taxon>
        <taxon>Bacteroidota</taxon>
        <taxon>Cytophagia</taxon>
        <taxon>Cytophagales</taxon>
        <taxon>Chryseotaleaceae</taxon>
        <taxon>Chryseosolibacter</taxon>
    </lineage>
</organism>
<dbReference type="AlphaFoldDB" id="A0AAP2DQU3"/>
<sequence>LKLPNRLATAALVFVGSVLVTFALSAFNFVRETGPTEKSAKSERVKDSPEVTLPVAVKALTITITPPAYTSVRAYTTATPQLSVPEGSEIQWKISFTDSVSAAALIFSAKETVKLRQQGETKTVTRKFTSPAFYQIQWTDRSGKTRSSDYYKIEVVRDQAPEIAVTNLEQSLELSIKDKLVIDVKSTIKDDYHVNDAYIIATVSKGSGESVKFREEKLKFTSPARISGQQISASRTIDILKLGLEPGDELYFYAEALDNKQPIPNRSRTETFFITLQDTASQSLSVEGGLGVDLMPEYFRSQRQIIIDTEKLLRDKKKISKHDFNFKSNELGYDQKVLRLKYGEFLGEEFETQIGETHAGEEESESTEDIAAKYGHAHDKDNEHNLVAEKKHADDHGHDHEGEGGDKTKELMDSYKHQHDDPEEATFFNQSIRTKLKTALTIMWDAELYLRLYEPEKSLPYQYKALKILKEVSNDSRIYVHKTGFDPPPLKEEKRLTGDLSEIKSSRHQSSLITDQTYPAIRKGLQLIEEKLQQKNLRLTGGDKRTLHEAGRELASVALEKPGQFLEALSMIKALEENETNDTMQKLMGIRKAFWQVLPDEKVTASQRNNTTHHLDRAFIKNLDALKNE</sequence>
<proteinExistence type="predicted"/>
<name>A0AAP2DQU3_9BACT</name>
<evidence type="ECO:0000313" key="2">
    <source>
        <dbReference type="Proteomes" id="UP001319200"/>
    </source>
</evidence>
<comment type="caution">
    <text evidence="1">The sequence shown here is derived from an EMBL/GenBank/DDBJ whole genome shotgun (WGS) entry which is preliminary data.</text>
</comment>
<keyword evidence="2" id="KW-1185">Reference proteome</keyword>
<dbReference type="RefSeq" id="WP_254169547.1">
    <property type="nucleotide sequence ID" value="NZ_JAHESF010000049.1"/>
</dbReference>
<accession>A0AAP2DQU3</accession>
<reference evidence="1 2" key="1">
    <citation type="submission" date="2021-05" db="EMBL/GenBank/DDBJ databases">
        <title>A Polyphasic approach of four new species of the genus Ohtaekwangia: Ohtaekwangia histidinii sp. nov., Ohtaekwangia cretensis sp. nov., Ohtaekwangia indiensis sp. nov., Ohtaekwangia reichenbachii sp. nov. from diverse environment.</title>
        <authorList>
            <person name="Octaviana S."/>
        </authorList>
    </citation>
    <scope>NUCLEOTIDE SEQUENCE [LARGE SCALE GENOMIC DNA]</scope>
    <source>
        <strain evidence="1 2">PWU4</strain>
    </source>
</reference>